<dbReference type="PANTHER" id="PTHR43228">
    <property type="entry name" value="TWO-COMPONENT RESPONSE REGULATOR"/>
    <property type="match status" value="1"/>
</dbReference>
<protein>
    <submittedName>
        <fullName evidence="3">Response regulator</fullName>
    </submittedName>
</protein>
<evidence type="ECO:0000259" key="2">
    <source>
        <dbReference type="PROSITE" id="PS50110"/>
    </source>
</evidence>
<proteinExistence type="predicted"/>
<dbReference type="PROSITE" id="PS50110">
    <property type="entry name" value="RESPONSE_REGULATORY"/>
    <property type="match status" value="1"/>
</dbReference>
<evidence type="ECO:0000313" key="4">
    <source>
        <dbReference type="Proteomes" id="UP000776252"/>
    </source>
</evidence>
<feature type="modified residue" description="4-aspartylphosphate" evidence="1">
    <location>
        <position position="67"/>
    </location>
</feature>
<evidence type="ECO:0000256" key="1">
    <source>
        <dbReference type="PROSITE-ProRule" id="PRU00169"/>
    </source>
</evidence>
<dbReference type="InterPro" id="IPR001789">
    <property type="entry name" value="Sig_transdc_resp-reg_receiver"/>
</dbReference>
<sequence length="132" mass="14816">MFVIILGGVKVTENLLKILVCDDSMLIRKKLKEVLKSCGYTNILEASNGQEAVDSYKENNPDLVFMDIIMPFKNGIEAVKEIIEFDNDARVVMASSAGTKEHVKVAIKAGAFEFVQKPWEKEQINKILLNLK</sequence>
<feature type="domain" description="Response regulatory" evidence="2">
    <location>
        <begin position="17"/>
        <end position="132"/>
    </location>
</feature>
<gene>
    <name evidence="3" type="ORF">KPL37_10775</name>
</gene>
<organism evidence="3 4">
    <name type="scientific">Clostridium frigoris</name>
    <dbReference type="NCBI Taxonomy" id="205327"/>
    <lineage>
        <taxon>Bacteria</taxon>
        <taxon>Bacillati</taxon>
        <taxon>Bacillota</taxon>
        <taxon>Clostridia</taxon>
        <taxon>Eubacteriales</taxon>
        <taxon>Clostridiaceae</taxon>
        <taxon>Clostridium</taxon>
    </lineage>
</organism>
<keyword evidence="1" id="KW-0597">Phosphoprotein</keyword>
<comment type="caution">
    <text evidence="3">The sequence shown here is derived from an EMBL/GenBank/DDBJ whole genome shotgun (WGS) entry which is preliminary data.</text>
</comment>
<dbReference type="InterPro" id="IPR052048">
    <property type="entry name" value="ST_Response_Regulator"/>
</dbReference>
<dbReference type="SMART" id="SM00448">
    <property type="entry name" value="REC"/>
    <property type="match status" value="1"/>
</dbReference>
<accession>A0ABS6BTI6</accession>
<dbReference type="Proteomes" id="UP000776252">
    <property type="component" value="Unassembled WGS sequence"/>
</dbReference>
<dbReference type="Pfam" id="PF00072">
    <property type="entry name" value="Response_reg"/>
    <property type="match status" value="1"/>
</dbReference>
<dbReference type="PANTHER" id="PTHR43228:SF1">
    <property type="entry name" value="TWO-COMPONENT RESPONSE REGULATOR ARR22"/>
    <property type="match status" value="1"/>
</dbReference>
<name>A0ABS6BTI6_9CLOT</name>
<reference evidence="3 4" key="1">
    <citation type="submission" date="2021-06" db="EMBL/GenBank/DDBJ databases">
        <title>Clostridia strains as spoilage organisms.</title>
        <authorList>
            <person name="Wambui J."/>
            <person name="Stephan R."/>
            <person name="Stevens M.J.A."/>
        </authorList>
    </citation>
    <scope>NUCLEOTIDE SEQUENCE [LARGE SCALE GENOMIC DNA]</scope>
    <source>
        <strain evidence="3 4">DSM 14204</strain>
    </source>
</reference>
<dbReference type="EMBL" id="JAHLDV010000022">
    <property type="protein sequence ID" value="MBU3160233.1"/>
    <property type="molecule type" value="Genomic_DNA"/>
</dbReference>
<keyword evidence="4" id="KW-1185">Reference proteome</keyword>
<evidence type="ECO:0000313" key="3">
    <source>
        <dbReference type="EMBL" id="MBU3160233.1"/>
    </source>
</evidence>